<dbReference type="OrthoDB" id="10041601at2759"/>
<keyword evidence="1" id="KW-1133">Transmembrane helix</keyword>
<dbReference type="EMBL" id="AZBU02000004">
    <property type="protein sequence ID" value="TKR82776.1"/>
    <property type="molecule type" value="Genomic_DNA"/>
</dbReference>
<name>A0A4U5NIT9_STECR</name>
<organism evidence="2 3">
    <name type="scientific">Steinernema carpocapsae</name>
    <name type="common">Entomopathogenic nematode</name>
    <dbReference type="NCBI Taxonomy" id="34508"/>
    <lineage>
        <taxon>Eukaryota</taxon>
        <taxon>Metazoa</taxon>
        <taxon>Ecdysozoa</taxon>
        <taxon>Nematoda</taxon>
        <taxon>Chromadorea</taxon>
        <taxon>Rhabditida</taxon>
        <taxon>Tylenchina</taxon>
        <taxon>Panagrolaimomorpha</taxon>
        <taxon>Strongyloidoidea</taxon>
        <taxon>Steinernematidae</taxon>
        <taxon>Steinernema</taxon>
    </lineage>
</organism>
<feature type="transmembrane region" description="Helical" evidence="1">
    <location>
        <begin position="44"/>
        <end position="64"/>
    </location>
</feature>
<feature type="transmembrane region" description="Helical" evidence="1">
    <location>
        <begin position="71"/>
        <end position="96"/>
    </location>
</feature>
<protein>
    <submittedName>
        <fullName evidence="2">Uncharacterized protein</fullName>
    </submittedName>
</protein>
<dbReference type="Proteomes" id="UP000298663">
    <property type="component" value="Unassembled WGS sequence"/>
</dbReference>
<evidence type="ECO:0000313" key="2">
    <source>
        <dbReference type="EMBL" id="TKR82776.1"/>
    </source>
</evidence>
<feature type="transmembrane region" description="Helical" evidence="1">
    <location>
        <begin position="116"/>
        <end position="135"/>
    </location>
</feature>
<accession>A0A4U5NIT9</accession>
<proteinExistence type="predicted"/>
<reference evidence="2 3" key="1">
    <citation type="journal article" date="2015" name="Genome Biol.">
        <title>Comparative genomics of Steinernema reveals deeply conserved gene regulatory networks.</title>
        <authorList>
            <person name="Dillman A.R."/>
            <person name="Macchietto M."/>
            <person name="Porter C.F."/>
            <person name="Rogers A."/>
            <person name="Williams B."/>
            <person name="Antoshechkin I."/>
            <person name="Lee M.M."/>
            <person name="Goodwin Z."/>
            <person name="Lu X."/>
            <person name="Lewis E.E."/>
            <person name="Goodrich-Blair H."/>
            <person name="Stock S.P."/>
            <person name="Adams B.J."/>
            <person name="Sternberg P.W."/>
            <person name="Mortazavi A."/>
        </authorList>
    </citation>
    <scope>NUCLEOTIDE SEQUENCE [LARGE SCALE GENOMIC DNA]</scope>
    <source>
        <strain evidence="2 3">ALL</strain>
    </source>
</reference>
<sequence>MAIDPGCCGCCSIRTGAVIIGVLMLLGVGTPFVEFTDELTNNSFMSLALIIAYIVGAFLIFVGVATYNHRFLYLSLVVLIIQVILCLARTIPAIMFLTDNRRHVWHYHDKKNQATAILSVYIPWALVLMYFAYVIHRCAQFLRGTLPVIGFTVTRRY</sequence>
<keyword evidence="3" id="KW-1185">Reference proteome</keyword>
<gene>
    <name evidence="2" type="ORF">L596_016455</name>
</gene>
<reference evidence="2 3" key="2">
    <citation type="journal article" date="2019" name="G3 (Bethesda)">
        <title>Hybrid Assembly of the Genome of the Entomopathogenic Nematode Steinernema carpocapsae Identifies the X-Chromosome.</title>
        <authorList>
            <person name="Serra L."/>
            <person name="Macchietto M."/>
            <person name="Macias-Munoz A."/>
            <person name="McGill C.J."/>
            <person name="Rodriguez I.M."/>
            <person name="Rodriguez B."/>
            <person name="Murad R."/>
            <person name="Mortazavi A."/>
        </authorList>
    </citation>
    <scope>NUCLEOTIDE SEQUENCE [LARGE SCALE GENOMIC DNA]</scope>
    <source>
        <strain evidence="2 3">ALL</strain>
    </source>
</reference>
<keyword evidence="1" id="KW-0812">Transmembrane</keyword>
<evidence type="ECO:0000313" key="3">
    <source>
        <dbReference type="Proteomes" id="UP000298663"/>
    </source>
</evidence>
<dbReference type="AlphaFoldDB" id="A0A4U5NIT9"/>
<comment type="caution">
    <text evidence="2">The sequence shown here is derived from an EMBL/GenBank/DDBJ whole genome shotgun (WGS) entry which is preliminary data.</text>
</comment>
<keyword evidence="1" id="KW-0472">Membrane</keyword>
<evidence type="ECO:0000256" key="1">
    <source>
        <dbReference type="SAM" id="Phobius"/>
    </source>
</evidence>
<feature type="transmembrane region" description="Helical" evidence="1">
    <location>
        <begin position="12"/>
        <end position="32"/>
    </location>
</feature>